<dbReference type="AlphaFoldDB" id="A0A8X6FMZ8"/>
<accession>A0A8X6FMZ8</accession>
<dbReference type="Proteomes" id="UP000887116">
    <property type="component" value="Unassembled WGS sequence"/>
</dbReference>
<name>A0A8X6FMZ8_TRICU</name>
<sequence length="86" mass="9674">MMVRNTVVSTCDALDPCFTIPSAMPVDVVTVGTRFHIHPHYFVVINEACVPVTAACFQRIQIEALKQQFQQVECFKNPISSTYVIK</sequence>
<reference evidence="1" key="1">
    <citation type="submission" date="2020-07" db="EMBL/GenBank/DDBJ databases">
        <title>Multicomponent nature underlies the extraordinary mechanical properties of spider dragline silk.</title>
        <authorList>
            <person name="Kono N."/>
            <person name="Nakamura H."/>
            <person name="Mori M."/>
            <person name="Yoshida Y."/>
            <person name="Ohtoshi R."/>
            <person name="Malay A.D."/>
            <person name="Moran D.A.P."/>
            <person name="Tomita M."/>
            <person name="Numata K."/>
            <person name="Arakawa K."/>
        </authorList>
    </citation>
    <scope>NUCLEOTIDE SEQUENCE</scope>
</reference>
<evidence type="ECO:0000313" key="2">
    <source>
        <dbReference type="Proteomes" id="UP000887116"/>
    </source>
</evidence>
<proteinExistence type="predicted"/>
<keyword evidence="2" id="KW-1185">Reference proteome</keyword>
<protein>
    <submittedName>
        <fullName evidence="1">Uncharacterized protein</fullName>
    </submittedName>
</protein>
<organism evidence="1 2">
    <name type="scientific">Trichonephila clavata</name>
    <name type="common">Joro spider</name>
    <name type="synonym">Nephila clavata</name>
    <dbReference type="NCBI Taxonomy" id="2740835"/>
    <lineage>
        <taxon>Eukaryota</taxon>
        <taxon>Metazoa</taxon>
        <taxon>Ecdysozoa</taxon>
        <taxon>Arthropoda</taxon>
        <taxon>Chelicerata</taxon>
        <taxon>Arachnida</taxon>
        <taxon>Araneae</taxon>
        <taxon>Araneomorphae</taxon>
        <taxon>Entelegynae</taxon>
        <taxon>Araneoidea</taxon>
        <taxon>Nephilidae</taxon>
        <taxon>Trichonephila</taxon>
    </lineage>
</organism>
<dbReference type="EMBL" id="BMAO01012819">
    <property type="protein sequence ID" value="GFQ84162.1"/>
    <property type="molecule type" value="Genomic_DNA"/>
</dbReference>
<gene>
    <name evidence="1" type="ORF">TNCT_265151</name>
</gene>
<comment type="caution">
    <text evidence="1">The sequence shown here is derived from an EMBL/GenBank/DDBJ whole genome shotgun (WGS) entry which is preliminary data.</text>
</comment>
<evidence type="ECO:0000313" key="1">
    <source>
        <dbReference type="EMBL" id="GFQ84162.1"/>
    </source>
</evidence>